<dbReference type="HOGENOM" id="CLU_1874052_0_0_5"/>
<dbReference type="Pfam" id="PF04972">
    <property type="entry name" value="BON"/>
    <property type="match status" value="1"/>
</dbReference>
<evidence type="ECO:0000256" key="1">
    <source>
        <dbReference type="SAM" id="MobiDB-lite"/>
    </source>
</evidence>
<gene>
    <name evidence="3" type="ORF">USDA257_p00320</name>
</gene>
<dbReference type="Gene3D" id="3.30.1340.30">
    <property type="match status" value="1"/>
</dbReference>
<keyword evidence="3" id="KW-0614">Plasmid</keyword>
<proteinExistence type="predicted"/>
<feature type="domain" description="BON" evidence="2">
    <location>
        <begin position="68"/>
        <end position="136"/>
    </location>
</feature>
<accession>I3XFU5</accession>
<feature type="compositionally biased region" description="Basic residues" evidence="1">
    <location>
        <begin position="9"/>
        <end position="25"/>
    </location>
</feature>
<dbReference type="PROSITE" id="PS50914">
    <property type="entry name" value="BON"/>
    <property type="match status" value="1"/>
</dbReference>
<sequence length="136" mass="15175">MGWQGRQGGPRRHERRRDRVRGPGWRRHAQRALASLASKRLAGVLAWWIPGSRDVINGIAVTPPEQDAPILVEEAVRLALEKDPLVDAAQVRVGVRRRVVRLTGWTKTEAIRAAAEADAWFVFSVDDVINEIEVGS</sequence>
<geneLocation type="plasmid" evidence="4">
    <name>pUSDA257 fragment 1</name>
</geneLocation>
<organism evidence="3">
    <name type="scientific">Sinorhizobium fredii (strain USDA 257)</name>
    <dbReference type="NCBI Taxonomy" id="1185652"/>
    <lineage>
        <taxon>Bacteria</taxon>
        <taxon>Pseudomonadati</taxon>
        <taxon>Pseudomonadota</taxon>
        <taxon>Alphaproteobacteria</taxon>
        <taxon>Hyphomicrobiales</taxon>
        <taxon>Rhizobiaceae</taxon>
        <taxon>Sinorhizobium/Ensifer group</taxon>
        <taxon>Sinorhizobium</taxon>
    </lineage>
</organism>
<protein>
    <recommendedName>
        <fullName evidence="2">BON domain-containing protein</fullName>
    </recommendedName>
</protein>
<name>I3XFU5_SINF2</name>
<evidence type="ECO:0000313" key="4">
    <source>
        <dbReference type="Proteomes" id="UP000006180"/>
    </source>
</evidence>
<dbReference type="AlphaFoldDB" id="I3XFU5"/>
<feature type="region of interest" description="Disordered" evidence="1">
    <location>
        <begin position="1"/>
        <end position="25"/>
    </location>
</feature>
<dbReference type="PATRIC" id="fig|1185652.3.peg.6486"/>
<dbReference type="InterPro" id="IPR007055">
    <property type="entry name" value="BON_dom"/>
</dbReference>
<dbReference type="EMBL" id="CP003564">
    <property type="protein sequence ID" value="AFL54751.1"/>
    <property type="molecule type" value="Genomic_DNA"/>
</dbReference>
<evidence type="ECO:0000313" key="3">
    <source>
        <dbReference type="EMBL" id="AFL54751.1"/>
    </source>
</evidence>
<evidence type="ECO:0000259" key="2">
    <source>
        <dbReference type="PROSITE" id="PS50914"/>
    </source>
</evidence>
<reference evidence="3" key="1">
    <citation type="journal article" date="2012" name="J. Bacteriol.">
        <title>Complete genome sequence of the broad-host-range strain Sinorhizobium fredii USDA257.</title>
        <authorList>
            <person name="Schuldes J."/>
            <person name="Rodriguez Orbegoso M."/>
            <person name="Schmeisser C."/>
            <person name="Krishnan H.B."/>
            <person name="Daniel R."/>
            <person name="Streit W.R."/>
        </authorList>
    </citation>
    <scope>NUCLEOTIDE SEQUENCE [LARGE SCALE GENOMIC DNA]</scope>
    <source>
        <strain evidence="3">USDA 257</strain>
        <plasmid evidence="3">pUSDA257</plasmid>
    </source>
</reference>